<dbReference type="EC" id="1.1.1.302" evidence="4"/>
<accession>A0A5E8B4M4</accession>
<dbReference type="InterPro" id="IPR002734">
    <property type="entry name" value="RibDG_C"/>
</dbReference>
<feature type="domain" description="Bacterial bifunctional deaminase-reductase C-terminal" evidence="13">
    <location>
        <begin position="30"/>
        <end position="284"/>
    </location>
</feature>
<proteinExistence type="inferred from homology"/>
<evidence type="ECO:0000259" key="13">
    <source>
        <dbReference type="Pfam" id="PF01872"/>
    </source>
</evidence>
<keyword evidence="8" id="KW-0560">Oxidoreductase</keyword>
<dbReference type="SUPFAM" id="SSF53597">
    <property type="entry name" value="Dihydrofolate reductase-like"/>
    <property type="match status" value="1"/>
</dbReference>
<comment type="catalytic activity">
    <reaction evidence="12">
        <text>2,5-diamino-6-(1-D-ribitylamino)pyrimidin-4(3H)-one 5'-phosphate + NADP(+) = 2,5-diamino-6-(1-D-ribosylamino)pyrimidin-4(3H)-one 5'-phosphate + NADPH + H(+)</text>
        <dbReference type="Rhea" id="RHEA:27278"/>
        <dbReference type="ChEBI" id="CHEBI:15378"/>
        <dbReference type="ChEBI" id="CHEBI:57783"/>
        <dbReference type="ChEBI" id="CHEBI:58349"/>
        <dbReference type="ChEBI" id="CHEBI:58890"/>
        <dbReference type="ChEBI" id="CHEBI:59545"/>
        <dbReference type="EC" id="1.1.1.302"/>
    </reaction>
</comment>
<evidence type="ECO:0000256" key="4">
    <source>
        <dbReference type="ARBA" id="ARBA00012851"/>
    </source>
</evidence>
<dbReference type="InterPro" id="IPR024072">
    <property type="entry name" value="DHFR-like_dom_sf"/>
</dbReference>
<keyword evidence="7" id="KW-0521">NADP</keyword>
<gene>
    <name evidence="14" type="ORF">SAPINGB_P001230</name>
</gene>
<protein>
    <recommendedName>
        <fullName evidence="5">2,5-diamino-6-ribosylamino-4(3H)-pyrimidinone 5'-phosphate reductase</fullName>
        <ecNumber evidence="4">1.1.1.302</ecNumber>
    </recommendedName>
    <alternativeName>
        <fullName evidence="10">2,5-diamino-6-(5-phospho-D-ribosylamino)pyrimidin-4(3H)-one reductase</fullName>
    </alternativeName>
    <alternativeName>
        <fullName evidence="9">2,5-diamino-6-ribitylamino-4(3H)-pyrimidinone 5'-phosphate synthase</fullName>
    </alternativeName>
</protein>
<dbReference type="OrthoDB" id="5432at2759"/>
<dbReference type="GeneID" id="43580053"/>
<evidence type="ECO:0000256" key="8">
    <source>
        <dbReference type="ARBA" id="ARBA00023002"/>
    </source>
</evidence>
<evidence type="ECO:0000256" key="3">
    <source>
        <dbReference type="ARBA" id="ARBA00009723"/>
    </source>
</evidence>
<dbReference type="GO" id="GO:0008703">
    <property type="term" value="F:5-amino-6-(5-phosphoribosylamino)uracil reductase activity"/>
    <property type="evidence" value="ECO:0007669"/>
    <property type="project" value="InterPro"/>
</dbReference>
<evidence type="ECO:0000256" key="6">
    <source>
        <dbReference type="ARBA" id="ARBA00022619"/>
    </source>
</evidence>
<sequence>MSKLVPLPASLPGVLKSYLPNSENDTNNLPFVTLTYATSLDSRISAAPGMQTIISHPETKTMTHYLRYHHDAILVGVGTVLADDPGLNCRWTPKEGDPIHLIQPIVVDPGFKWDPRGSRLLRTAKEGMGLGPYVVVRSDALGKSDQSSISSIDSKLSDTLSSEVVAKIEALKEVGGKVIVIPSTSQATGPIPWSEIFAQLYGENTSNGHPIQSIMVEGGATVINSLLDETAARVETHGPPPLVSSVVVTVGPVFFGSRGVSVSPVTSQPRLSHVRWWTGSRDAVVCGRLG</sequence>
<comment type="catalytic activity">
    <reaction evidence="11">
        <text>2,5-diamino-6-(1-D-ribitylamino)pyrimidin-4(3H)-one 5'-phosphate + NAD(+) = 2,5-diamino-6-(1-D-ribosylamino)pyrimidin-4(3H)-one 5'-phosphate + NADH + H(+)</text>
        <dbReference type="Rhea" id="RHEA:27274"/>
        <dbReference type="ChEBI" id="CHEBI:15378"/>
        <dbReference type="ChEBI" id="CHEBI:57540"/>
        <dbReference type="ChEBI" id="CHEBI:57945"/>
        <dbReference type="ChEBI" id="CHEBI:58890"/>
        <dbReference type="ChEBI" id="CHEBI:59545"/>
        <dbReference type="EC" id="1.1.1.302"/>
    </reaction>
</comment>
<dbReference type="PANTHER" id="PTHR38011">
    <property type="entry name" value="DIHYDROFOLATE REDUCTASE FAMILY PROTEIN (AFU_ORTHOLOGUE AFUA_8G06820)"/>
    <property type="match status" value="1"/>
</dbReference>
<evidence type="ECO:0000256" key="1">
    <source>
        <dbReference type="ARBA" id="ARBA00003555"/>
    </source>
</evidence>
<dbReference type="Gene3D" id="3.40.430.10">
    <property type="entry name" value="Dihydrofolate Reductase, subunit A"/>
    <property type="match status" value="1"/>
</dbReference>
<dbReference type="AlphaFoldDB" id="A0A5E8B4M4"/>
<organism evidence="14 15">
    <name type="scientific">Magnusiomyces paraingens</name>
    <dbReference type="NCBI Taxonomy" id="2606893"/>
    <lineage>
        <taxon>Eukaryota</taxon>
        <taxon>Fungi</taxon>
        <taxon>Dikarya</taxon>
        <taxon>Ascomycota</taxon>
        <taxon>Saccharomycotina</taxon>
        <taxon>Dipodascomycetes</taxon>
        <taxon>Dipodascales</taxon>
        <taxon>Dipodascaceae</taxon>
        <taxon>Magnusiomyces</taxon>
    </lineage>
</organism>
<evidence type="ECO:0000256" key="5">
    <source>
        <dbReference type="ARBA" id="ARBA00015035"/>
    </source>
</evidence>
<dbReference type="InterPro" id="IPR050765">
    <property type="entry name" value="Riboflavin_Biosynth_HTPR"/>
</dbReference>
<dbReference type="RefSeq" id="XP_031851844.1">
    <property type="nucleotide sequence ID" value="XM_031995953.1"/>
</dbReference>
<evidence type="ECO:0000256" key="7">
    <source>
        <dbReference type="ARBA" id="ARBA00022857"/>
    </source>
</evidence>
<dbReference type="PANTHER" id="PTHR38011:SF7">
    <property type="entry name" value="2,5-DIAMINO-6-RIBOSYLAMINO-4(3H)-PYRIMIDINONE 5'-PHOSPHATE REDUCTASE"/>
    <property type="match status" value="1"/>
</dbReference>
<comment type="similarity">
    <text evidence="3">Belongs to the HTP reductase family.</text>
</comment>
<dbReference type="Pfam" id="PF01872">
    <property type="entry name" value="RibD_C"/>
    <property type="match status" value="1"/>
</dbReference>
<reference evidence="14 15" key="1">
    <citation type="submission" date="2019-09" db="EMBL/GenBank/DDBJ databases">
        <authorList>
            <person name="Brejova B."/>
        </authorList>
    </citation>
    <scope>NUCLEOTIDE SEQUENCE [LARGE SCALE GENOMIC DNA]</scope>
</reference>
<dbReference type="GO" id="GO:0009231">
    <property type="term" value="P:riboflavin biosynthetic process"/>
    <property type="evidence" value="ECO:0007669"/>
    <property type="project" value="UniProtKB-KW"/>
</dbReference>
<evidence type="ECO:0000313" key="14">
    <source>
        <dbReference type="EMBL" id="VVT46471.1"/>
    </source>
</evidence>
<evidence type="ECO:0000256" key="10">
    <source>
        <dbReference type="ARBA" id="ARBA00031630"/>
    </source>
</evidence>
<dbReference type="Proteomes" id="UP000398389">
    <property type="component" value="Unassembled WGS sequence"/>
</dbReference>
<name>A0A5E8B4M4_9ASCO</name>
<evidence type="ECO:0000256" key="2">
    <source>
        <dbReference type="ARBA" id="ARBA00005104"/>
    </source>
</evidence>
<dbReference type="EMBL" id="CABVLU010000001">
    <property type="protein sequence ID" value="VVT46471.1"/>
    <property type="molecule type" value="Genomic_DNA"/>
</dbReference>
<evidence type="ECO:0000256" key="11">
    <source>
        <dbReference type="ARBA" id="ARBA00047550"/>
    </source>
</evidence>
<comment type="function">
    <text evidence="1">Catalyzes an early step in riboflavin biosynthesis, the NADPH-dependent reduction of the ribose side chain of 2,5-diamino-6-ribosylamino-4(3H)-pyrimidinone 5'-phosphate, yielding 2,5-diamino-6-ribitylamino-4(3H)-pyrimidinone 5'-phosphate.</text>
</comment>
<keyword evidence="6" id="KW-0686">Riboflavin biosynthesis</keyword>
<comment type="pathway">
    <text evidence="2">Cofactor biosynthesis; riboflavin biosynthesis.</text>
</comment>
<keyword evidence="15" id="KW-1185">Reference proteome</keyword>
<evidence type="ECO:0000313" key="15">
    <source>
        <dbReference type="Proteomes" id="UP000398389"/>
    </source>
</evidence>
<evidence type="ECO:0000256" key="12">
    <source>
        <dbReference type="ARBA" id="ARBA00049020"/>
    </source>
</evidence>
<evidence type="ECO:0000256" key="9">
    <source>
        <dbReference type="ARBA" id="ARBA00030073"/>
    </source>
</evidence>